<sequence>MIYVPQKKLFEVTNSLSKKTGRKTWYAPLTGKSSSAAGGRAQKSSDMTSSRSLVLMLKCTDVTVEESKIRNNATRNRDAIVNARREILPRD</sequence>
<dbReference type="KEGG" id="ssl:SS1G_11377"/>
<dbReference type="EMBL" id="CH476638">
    <property type="protein sequence ID" value="EDN95499.1"/>
    <property type="molecule type" value="Genomic_DNA"/>
</dbReference>
<keyword evidence="3" id="KW-1185">Reference proteome</keyword>
<evidence type="ECO:0000313" key="2">
    <source>
        <dbReference type="EMBL" id="EDN95499.1"/>
    </source>
</evidence>
<proteinExistence type="predicted"/>
<accession>A7F1A7</accession>
<evidence type="ECO:0000313" key="3">
    <source>
        <dbReference type="Proteomes" id="UP000001312"/>
    </source>
</evidence>
<dbReference type="GeneID" id="5483782"/>
<organism evidence="2 3">
    <name type="scientific">Sclerotinia sclerotiorum (strain ATCC 18683 / 1980 / Ss-1)</name>
    <name type="common">White mold</name>
    <name type="synonym">Whetzelinia sclerotiorum</name>
    <dbReference type="NCBI Taxonomy" id="665079"/>
    <lineage>
        <taxon>Eukaryota</taxon>
        <taxon>Fungi</taxon>
        <taxon>Dikarya</taxon>
        <taxon>Ascomycota</taxon>
        <taxon>Pezizomycotina</taxon>
        <taxon>Leotiomycetes</taxon>
        <taxon>Helotiales</taxon>
        <taxon>Sclerotiniaceae</taxon>
        <taxon>Sclerotinia</taxon>
    </lineage>
</organism>
<dbReference type="RefSeq" id="XP_001587385.1">
    <property type="nucleotide sequence ID" value="XM_001587335.1"/>
</dbReference>
<dbReference type="AlphaFoldDB" id="A7F1A7"/>
<reference evidence="3" key="1">
    <citation type="journal article" date="2011" name="PLoS Genet.">
        <title>Genomic analysis of the necrotrophic fungal pathogens Sclerotinia sclerotiorum and Botrytis cinerea.</title>
        <authorList>
            <person name="Amselem J."/>
            <person name="Cuomo C.A."/>
            <person name="van Kan J.A."/>
            <person name="Viaud M."/>
            <person name="Benito E.P."/>
            <person name="Couloux A."/>
            <person name="Coutinho P.M."/>
            <person name="de Vries R.P."/>
            <person name="Dyer P.S."/>
            <person name="Fillinger S."/>
            <person name="Fournier E."/>
            <person name="Gout L."/>
            <person name="Hahn M."/>
            <person name="Kohn L."/>
            <person name="Lapalu N."/>
            <person name="Plummer K.M."/>
            <person name="Pradier J.M."/>
            <person name="Quevillon E."/>
            <person name="Sharon A."/>
            <person name="Simon A."/>
            <person name="ten Have A."/>
            <person name="Tudzynski B."/>
            <person name="Tudzynski P."/>
            <person name="Wincker P."/>
            <person name="Andrew M."/>
            <person name="Anthouard V."/>
            <person name="Beever R.E."/>
            <person name="Beffa R."/>
            <person name="Benoit I."/>
            <person name="Bouzid O."/>
            <person name="Brault B."/>
            <person name="Chen Z."/>
            <person name="Choquer M."/>
            <person name="Collemare J."/>
            <person name="Cotton P."/>
            <person name="Danchin E.G."/>
            <person name="Da Silva C."/>
            <person name="Gautier A."/>
            <person name="Giraud C."/>
            <person name="Giraud T."/>
            <person name="Gonzalez C."/>
            <person name="Grossetete S."/>
            <person name="Guldener U."/>
            <person name="Henrissat B."/>
            <person name="Howlett B.J."/>
            <person name="Kodira C."/>
            <person name="Kretschmer M."/>
            <person name="Lappartient A."/>
            <person name="Leroch M."/>
            <person name="Levis C."/>
            <person name="Mauceli E."/>
            <person name="Neuveglise C."/>
            <person name="Oeser B."/>
            <person name="Pearson M."/>
            <person name="Poulain J."/>
            <person name="Poussereau N."/>
            <person name="Quesneville H."/>
            <person name="Rascle C."/>
            <person name="Schumacher J."/>
            <person name="Segurens B."/>
            <person name="Sexton A."/>
            <person name="Silva E."/>
            <person name="Sirven C."/>
            <person name="Soanes D.M."/>
            <person name="Talbot N.J."/>
            <person name="Templeton M."/>
            <person name="Yandava C."/>
            <person name="Yarden O."/>
            <person name="Zeng Q."/>
            <person name="Rollins J.A."/>
            <person name="Lebrun M.H."/>
            <person name="Dickman M."/>
        </authorList>
    </citation>
    <scope>NUCLEOTIDE SEQUENCE [LARGE SCALE GENOMIC DNA]</scope>
    <source>
        <strain evidence="3">ATCC 18683 / 1980 / Ss-1</strain>
    </source>
</reference>
<dbReference type="Proteomes" id="UP000001312">
    <property type="component" value="Unassembled WGS sequence"/>
</dbReference>
<feature type="compositionally biased region" description="Polar residues" evidence="1">
    <location>
        <begin position="31"/>
        <end position="49"/>
    </location>
</feature>
<evidence type="ECO:0000256" key="1">
    <source>
        <dbReference type="SAM" id="MobiDB-lite"/>
    </source>
</evidence>
<name>A7F1A7_SCLS1</name>
<feature type="region of interest" description="Disordered" evidence="1">
    <location>
        <begin position="28"/>
        <end position="49"/>
    </location>
</feature>
<gene>
    <name evidence="2" type="ORF">SS1G_11377</name>
</gene>
<protein>
    <submittedName>
        <fullName evidence="2">Uncharacterized protein</fullName>
    </submittedName>
</protein>
<dbReference type="InParanoid" id="A7F1A7"/>